<sequence length="67" mass="7646">MDSCPSTINDTTIEDWEDACPELVQFGKRMIQALFSEGFEDTLEQMLMPKGGHSYYFNVPNESHSIL</sequence>
<name>A0ABQ9WWG6_9EUKA</name>
<dbReference type="EMBL" id="JARBJD010000366">
    <property type="protein sequence ID" value="KAK2943047.1"/>
    <property type="molecule type" value="Genomic_DNA"/>
</dbReference>
<comment type="caution">
    <text evidence="1">The sequence shown here is derived from an EMBL/GenBank/DDBJ whole genome shotgun (WGS) entry which is preliminary data.</text>
</comment>
<dbReference type="Proteomes" id="UP001281761">
    <property type="component" value="Unassembled WGS sequence"/>
</dbReference>
<organism evidence="1 2">
    <name type="scientific">Blattamonas nauphoetae</name>
    <dbReference type="NCBI Taxonomy" id="2049346"/>
    <lineage>
        <taxon>Eukaryota</taxon>
        <taxon>Metamonada</taxon>
        <taxon>Preaxostyla</taxon>
        <taxon>Oxymonadida</taxon>
        <taxon>Blattamonas</taxon>
    </lineage>
</organism>
<reference evidence="1 2" key="1">
    <citation type="journal article" date="2022" name="bioRxiv">
        <title>Genomics of Preaxostyla Flagellates Illuminates Evolutionary Transitions and the Path Towards Mitochondrial Loss.</title>
        <authorList>
            <person name="Novak L.V.F."/>
            <person name="Treitli S.C."/>
            <person name="Pyrih J."/>
            <person name="Halakuc P."/>
            <person name="Pipaliya S.V."/>
            <person name="Vacek V."/>
            <person name="Brzon O."/>
            <person name="Soukal P."/>
            <person name="Eme L."/>
            <person name="Dacks J.B."/>
            <person name="Karnkowska A."/>
            <person name="Elias M."/>
            <person name="Hampl V."/>
        </authorList>
    </citation>
    <scope>NUCLEOTIDE SEQUENCE [LARGE SCALE GENOMIC DNA]</scope>
    <source>
        <strain evidence="1">NAU3</strain>
        <tissue evidence="1">Gut</tissue>
    </source>
</reference>
<evidence type="ECO:0000313" key="2">
    <source>
        <dbReference type="Proteomes" id="UP001281761"/>
    </source>
</evidence>
<evidence type="ECO:0000313" key="1">
    <source>
        <dbReference type="EMBL" id="KAK2943047.1"/>
    </source>
</evidence>
<proteinExistence type="predicted"/>
<keyword evidence="2" id="KW-1185">Reference proteome</keyword>
<accession>A0ABQ9WWG6</accession>
<protein>
    <submittedName>
        <fullName evidence="1">Uncharacterized protein</fullName>
    </submittedName>
</protein>
<gene>
    <name evidence="1" type="ORF">BLNAU_22021</name>
</gene>